<dbReference type="PANTHER" id="PTHR11076:SF34">
    <property type="entry name" value="PROTEIN UMUC"/>
    <property type="match status" value="1"/>
</dbReference>
<dbReference type="GO" id="GO:0006281">
    <property type="term" value="P:DNA repair"/>
    <property type="evidence" value="ECO:0007669"/>
    <property type="project" value="UniProtKB-KW"/>
</dbReference>
<dbReference type="STRING" id="28083.Lbir_0066"/>
<evidence type="ECO:0000256" key="3">
    <source>
        <dbReference type="ARBA" id="ARBA00023199"/>
    </source>
</evidence>
<dbReference type="RefSeq" id="WP_058522192.1">
    <property type="nucleotide sequence ID" value="NZ_CAAAHV010000032.1"/>
</dbReference>
<evidence type="ECO:0000256" key="5">
    <source>
        <dbReference type="ARBA" id="ARBA00023236"/>
    </source>
</evidence>
<dbReference type="EMBL" id="LNXT01000001">
    <property type="protein sequence ID" value="KTC75997.1"/>
    <property type="molecule type" value="Genomic_DNA"/>
</dbReference>
<keyword evidence="4" id="KW-0234">DNA repair</keyword>
<dbReference type="CDD" id="cd01700">
    <property type="entry name" value="PolY_Pol_V_umuC"/>
    <property type="match status" value="1"/>
</dbReference>
<dbReference type="InterPro" id="IPR036775">
    <property type="entry name" value="DNA_pol_Y-fam_lit_finger_sf"/>
</dbReference>
<dbReference type="PANTHER" id="PTHR11076">
    <property type="entry name" value="DNA REPAIR POLYMERASE UMUC / TRANSFERASE FAMILY MEMBER"/>
    <property type="match status" value="1"/>
</dbReference>
<dbReference type="Pfam" id="PF00817">
    <property type="entry name" value="IMS"/>
    <property type="match status" value="1"/>
</dbReference>
<organism evidence="8 10">
    <name type="scientific">Legionella birminghamensis</name>
    <dbReference type="NCBI Taxonomy" id="28083"/>
    <lineage>
        <taxon>Bacteria</taxon>
        <taxon>Pseudomonadati</taxon>
        <taxon>Pseudomonadota</taxon>
        <taxon>Gammaproteobacteria</taxon>
        <taxon>Legionellales</taxon>
        <taxon>Legionellaceae</taxon>
        <taxon>Legionella</taxon>
    </lineage>
</organism>
<dbReference type="GO" id="GO:0003887">
    <property type="term" value="F:DNA-directed DNA polymerase activity"/>
    <property type="evidence" value="ECO:0007669"/>
    <property type="project" value="TreeGrafter"/>
</dbReference>
<keyword evidence="3" id="KW-0741">SOS mutagenesis</keyword>
<protein>
    <submittedName>
        <fullName evidence="8">UmuC</fullName>
    </submittedName>
</protein>
<reference evidence="8 10" key="2">
    <citation type="submission" date="2018-06" db="EMBL/GenBank/DDBJ databases">
        <authorList>
            <consortium name="Pathogen Informatics"/>
            <person name="Doyle S."/>
        </authorList>
    </citation>
    <scope>NUCLEOTIDE SEQUENCE [LARGE SCALE GENOMIC DNA]</scope>
    <source>
        <strain evidence="8 10">NCTC12437</strain>
    </source>
</reference>
<dbReference type="InterPro" id="IPR043128">
    <property type="entry name" value="Rev_trsase/Diguanyl_cyclase"/>
</dbReference>
<evidence type="ECO:0000313" key="10">
    <source>
        <dbReference type="Proteomes" id="UP000255066"/>
    </source>
</evidence>
<dbReference type="InterPro" id="IPR025188">
    <property type="entry name" value="DUF4113"/>
</dbReference>
<dbReference type="Pfam" id="PF13438">
    <property type="entry name" value="DUF4113"/>
    <property type="match status" value="1"/>
</dbReference>
<dbReference type="GO" id="GO:0003684">
    <property type="term" value="F:damaged DNA binding"/>
    <property type="evidence" value="ECO:0007669"/>
    <property type="project" value="InterPro"/>
</dbReference>
<proteinExistence type="inferred from homology"/>
<gene>
    <name evidence="8" type="primary">umuC_1</name>
    <name evidence="7" type="ORF">Lbir_0066</name>
    <name evidence="8" type="ORF">NCTC12437_01902</name>
</gene>
<dbReference type="SUPFAM" id="SSF100879">
    <property type="entry name" value="Lesion bypass DNA polymerase (Y-family), little finger domain"/>
    <property type="match status" value="1"/>
</dbReference>
<evidence type="ECO:0000313" key="8">
    <source>
        <dbReference type="EMBL" id="STX32124.1"/>
    </source>
</evidence>
<dbReference type="AlphaFoldDB" id="A0A378IIY1"/>
<dbReference type="InterPro" id="IPR043502">
    <property type="entry name" value="DNA/RNA_pol_sf"/>
</dbReference>
<dbReference type="InterPro" id="IPR001126">
    <property type="entry name" value="UmuC"/>
</dbReference>
<evidence type="ECO:0000256" key="2">
    <source>
        <dbReference type="ARBA" id="ARBA00022763"/>
    </source>
</evidence>
<dbReference type="InterPro" id="IPR017961">
    <property type="entry name" value="DNA_pol_Y-fam_little_finger"/>
</dbReference>
<feature type="domain" description="UmuC" evidence="6">
    <location>
        <begin position="2"/>
        <end position="183"/>
    </location>
</feature>
<dbReference type="GO" id="GO:0009432">
    <property type="term" value="P:SOS response"/>
    <property type="evidence" value="ECO:0007669"/>
    <property type="project" value="UniProtKB-KW"/>
</dbReference>
<keyword evidence="9" id="KW-1185">Reference proteome</keyword>
<dbReference type="SUPFAM" id="SSF56672">
    <property type="entry name" value="DNA/RNA polymerases"/>
    <property type="match status" value="1"/>
</dbReference>
<dbReference type="InterPro" id="IPR050116">
    <property type="entry name" value="DNA_polymerase-Y"/>
</dbReference>
<dbReference type="Proteomes" id="UP000054735">
    <property type="component" value="Unassembled WGS sequence"/>
</dbReference>
<dbReference type="Pfam" id="PF11799">
    <property type="entry name" value="IMS_C"/>
    <property type="match status" value="1"/>
</dbReference>
<accession>A0A378IIY1</accession>
<dbReference type="Gene3D" id="3.30.70.270">
    <property type="match status" value="1"/>
</dbReference>
<evidence type="ECO:0000256" key="1">
    <source>
        <dbReference type="ARBA" id="ARBA00010945"/>
    </source>
</evidence>
<dbReference type="NCBIfam" id="NF002955">
    <property type="entry name" value="PRK03609.1"/>
    <property type="match status" value="1"/>
</dbReference>
<keyword evidence="2" id="KW-0227">DNA damage</keyword>
<dbReference type="EMBL" id="UGNW01000001">
    <property type="protein sequence ID" value="STX32124.1"/>
    <property type="molecule type" value="Genomic_DNA"/>
</dbReference>
<evidence type="ECO:0000313" key="7">
    <source>
        <dbReference type="EMBL" id="KTC75997.1"/>
    </source>
</evidence>
<evidence type="ECO:0000256" key="4">
    <source>
        <dbReference type="ARBA" id="ARBA00023204"/>
    </source>
</evidence>
<dbReference type="Gene3D" id="3.40.1170.60">
    <property type="match status" value="1"/>
</dbReference>
<evidence type="ECO:0000259" key="6">
    <source>
        <dbReference type="PROSITE" id="PS50173"/>
    </source>
</evidence>
<dbReference type="GO" id="GO:0005829">
    <property type="term" value="C:cytosol"/>
    <property type="evidence" value="ECO:0007669"/>
    <property type="project" value="TreeGrafter"/>
</dbReference>
<dbReference type="GO" id="GO:0042276">
    <property type="term" value="P:error-prone translesion synthesis"/>
    <property type="evidence" value="ECO:0007669"/>
    <property type="project" value="TreeGrafter"/>
</dbReference>
<dbReference type="PROSITE" id="PS50173">
    <property type="entry name" value="UMUC"/>
    <property type="match status" value="1"/>
</dbReference>
<keyword evidence="5" id="KW-0742">SOS response</keyword>
<comment type="similarity">
    <text evidence="1">Belongs to the DNA polymerase type-Y family.</text>
</comment>
<name>A0A378IIY1_9GAMM</name>
<evidence type="ECO:0000313" key="9">
    <source>
        <dbReference type="Proteomes" id="UP000054735"/>
    </source>
</evidence>
<dbReference type="OrthoDB" id="9808813at2"/>
<sequence>MYALIDCNNFYASCERLFRPDLRTTPIVVLSNNDGCVIARSNEAKALGIAMGAPFFEVKTLCKKNRVQVFSSNYTLYGDLSHRVMRLIEENWPETEIYSIDEAFLNLTTLPELQRVSFCEKLQKMILKGVHIPTSIGIGKTKTLAKVANFIAKKKLQAPVFDVSGHEARWLDQLEVSDIWGIGRQWSKKLNSLGIFTAKDLAQADQTLMRQKFGVVMQRVIMELNGIACLELEEPEPRQSIMSSCSFGGLQSNYEYIQEAISHHCATASAKMRKQGLITQYLSVFVRSNPFREDTRQYANSIGFRLINPTDDVRIITKWAKYCLKRIYQPGIFYHKSGVLLNDLTSKLYYQTDLFNQPTDKALTQSDSLMHLIDSINHKYGARTLRLAAEGFQKSWSMKRQLMSPCYTTRWADLPVAYT</sequence>
<dbReference type="Proteomes" id="UP000255066">
    <property type="component" value="Unassembled WGS sequence"/>
</dbReference>
<reference evidence="7 9" key="1">
    <citation type="submission" date="2015-11" db="EMBL/GenBank/DDBJ databases">
        <title>Genomic analysis of 38 Legionella species identifies large and diverse effector repertoires.</title>
        <authorList>
            <person name="Burstein D."/>
            <person name="Amaro F."/>
            <person name="Zusman T."/>
            <person name="Lifshitz Z."/>
            <person name="Cohen O."/>
            <person name="Gilbert J.A."/>
            <person name="Pupko T."/>
            <person name="Shuman H.A."/>
            <person name="Segal G."/>
        </authorList>
    </citation>
    <scope>NUCLEOTIDE SEQUENCE [LARGE SCALE GENOMIC DNA]</scope>
    <source>
        <strain evidence="7 9">CDC#1407-AL-14</strain>
    </source>
</reference>
<dbReference type="Gene3D" id="1.10.150.20">
    <property type="entry name" value="5' to 3' exonuclease, C-terminal subdomain"/>
    <property type="match status" value="1"/>
</dbReference>